<feature type="region of interest" description="Disordered" evidence="1">
    <location>
        <begin position="30"/>
        <end position="52"/>
    </location>
</feature>
<dbReference type="Proteomes" id="UP000729290">
    <property type="component" value="Unassembled WGS sequence"/>
</dbReference>
<feature type="transmembrane region" description="Helical" evidence="2">
    <location>
        <begin position="102"/>
        <end position="125"/>
    </location>
</feature>
<dbReference type="RefSeq" id="WP_205132845.1">
    <property type="nucleotide sequence ID" value="NZ_JACSNT010000003.1"/>
</dbReference>
<accession>A0ABS2GAS3</accession>
<evidence type="ECO:0000313" key="3">
    <source>
        <dbReference type="EMBL" id="MBM6878536.1"/>
    </source>
</evidence>
<reference evidence="3 4" key="1">
    <citation type="journal article" date="2021" name="Sci. Rep.">
        <title>The distribution of antibiotic resistance genes in chicken gut microbiota commensals.</title>
        <authorList>
            <person name="Juricova H."/>
            <person name="Matiasovicova J."/>
            <person name="Kubasova T."/>
            <person name="Cejkova D."/>
            <person name="Rychlik I."/>
        </authorList>
    </citation>
    <scope>NUCLEOTIDE SEQUENCE [LARGE SCALE GENOMIC DNA]</scope>
    <source>
        <strain evidence="3 4">An431b</strain>
    </source>
</reference>
<sequence>MAKTCRYCGGQMADEDRFCVTCGRPYGEERRQEETGARNSSGGTWGEEHRAQEEASREPLSVGSYFLMFLIMAIPVVNLIFLIYWAVGKQVNVNRKNFSRAALIYVVAGTLVAIVFAVMIFLGLAKVGYSYDPYYQYYEYYDAPYVDFDDDFYEYYLPEGEDDSVFSFADASLTVGDGNF</sequence>
<dbReference type="EMBL" id="JACSNV010000015">
    <property type="protein sequence ID" value="MBM6878536.1"/>
    <property type="molecule type" value="Genomic_DNA"/>
</dbReference>
<organism evidence="3 4">
    <name type="scientific">Anaerotignum lactatifermentans</name>
    <dbReference type="NCBI Taxonomy" id="160404"/>
    <lineage>
        <taxon>Bacteria</taxon>
        <taxon>Bacillati</taxon>
        <taxon>Bacillota</taxon>
        <taxon>Clostridia</taxon>
        <taxon>Lachnospirales</taxon>
        <taxon>Anaerotignaceae</taxon>
        <taxon>Anaerotignum</taxon>
    </lineage>
</organism>
<evidence type="ECO:0000313" key="4">
    <source>
        <dbReference type="Proteomes" id="UP000729290"/>
    </source>
</evidence>
<proteinExistence type="predicted"/>
<comment type="caution">
    <text evidence="3">The sequence shown here is derived from an EMBL/GenBank/DDBJ whole genome shotgun (WGS) entry which is preliminary data.</text>
</comment>
<keyword evidence="2" id="KW-1133">Transmembrane helix</keyword>
<evidence type="ECO:0000256" key="1">
    <source>
        <dbReference type="SAM" id="MobiDB-lite"/>
    </source>
</evidence>
<evidence type="ECO:0008006" key="5">
    <source>
        <dbReference type="Google" id="ProtNLM"/>
    </source>
</evidence>
<feature type="transmembrane region" description="Helical" evidence="2">
    <location>
        <begin position="65"/>
        <end position="87"/>
    </location>
</feature>
<keyword evidence="4" id="KW-1185">Reference proteome</keyword>
<keyword evidence="2" id="KW-0812">Transmembrane</keyword>
<protein>
    <recommendedName>
        <fullName evidence="5">Zinc-ribbon domain-containing protein</fullName>
    </recommendedName>
</protein>
<gene>
    <name evidence="3" type="ORF">H9X83_10275</name>
</gene>
<keyword evidence="2" id="KW-0472">Membrane</keyword>
<name>A0ABS2GAS3_9FIRM</name>
<evidence type="ECO:0000256" key="2">
    <source>
        <dbReference type="SAM" id="Phobius"/>
    </source>
</evidence>